<dbReference type="EMBL" id="JACHGA010000002">
    <property type="protein sequence ID" value="MBB5274857.1"/>
    <property type="molecule type" value="Genomic_DNA"/>
</dbReference>
<dbReference type="Proteomes" id="UP000550895">
    <property type="component" value="Unassembled WGS sequence"/>
</dbReference>
<evidence type="ECO:0000313" key="3">
    <source>
        <dbReference type="EMBL" id="MBB5274857.1"/>
    </source>
</evidence>
<feature type="coiled-coil region" evidence="1">
    <location>
        <begin position="167"/>
        <end position="257"/>
    </location>
</feature>
<protein>
    <submittedName>
        <fullName evidence="3">Chromosome segregation ATPase</fullName>
    </submittedName>
</protein>
<keyword evidence="4" id="KW-1185">Reference proteome</keyword>
<name>A0A7W8MBL6_9HYPH</name>
<feature type="signal peptide" evidence="2">
    <location>
        <begin position="1"/>
        <end position="19"/>
    </location>
</feature>
<feature type="coiled-coil region" evidence="1">
    <location>
        <begin position="76"/>
        <end position="110"/>
    </location>
</feature>
<keyword evidence="2" id="KW-0732">Signal</keyword>
<proteinExistence type="predicted"/>
<reference evidence="3 4" key="1">
    <citation type="submission" date="2020-08" db="EMBL/GenBank/DDBJ databases">
        <title>Genomic Encyclopedia of Type Strains, Phase IV (KMG-IV): sequencing the most valuable type-strain genomes for metagenomic binning, comparative biology and taxonomic classification.</title>
        <authorList>
            <person name="Goeker M."/>
        </authorList>
    </citation>
    <scope>NUCLEOTIDE SEQUENCE [LARGE SCALE GENOMIC DNA]</scope>
    <source>
        <strain evidence="3 4">DSM 26376</strain>
    </source>
</reference>
<comment type="caution">
    <text evidence="3">The sequence shown here is derived from an EMBL/GenBank/DDBJ whole genome shotgun (WGS) entry which is preliminary data.</text>
</comment>
<sequence>MGFMAAALLVMLVAPAVHQRVVHYTENRLKATMPLSPQEIRAQKDMVRALYAAENARTQHELTREREQSIALKLKNETLSGEAARLLADNKDLKVQIEEMSTEAADLRSRLRRGDVEISAIRETLKRVEIASAAKDVELEDRAHRIARLLSDIDTMRIEAMSRDTEIDTLKTRIQGMRDEREELRRESKLLGKRAKDAELRLTQEEHKVLRLEDILARDAAERADASSLAERRTRELTDLRAKLKTVNAQLRTAQRALREAGIALPETKELPMAEDEIANSNLASDPAVLESDIRRSQTVLTERLLKAKASTEDDALREELGDIAAKMIVLTAAREGEQSVISDLIGPQQKTGDKQKSLVDRVLAMDPSIGRNAGLATPAE</sequence>
<gene>
    <name evidence="3" type="ORF">HNR26_000901</name>
</gene>
<evidence type="ECO:0000313" key="4">
    <source>
        <dbReference type="Proteomes" id="UP000550895"/>
    </source>
</evidence>
<dbReference type="AlphaFoldDB" id="A0A7W8MBL6"/>
<feature type="chain" id="PRO_5031122430" evidence="2">
    <location>
        <begin position="20"/>
        <end position="381"/>
    </location>
</feature>
<accession>A0A7W8MBL6</accession>
<evidence type="ECO:0000256" key="2">
    <source>
        <dbReference type="SAM" id="SignalP"/>
    </source>
</evidence>
<keyword evidence="1" id="KW-0175">Coiled coil</keyword>
<dbReference type="RefSeq" id="WP_246034982.1">
    <property type="nucleotide sequence ID" value="NZ_JACHGA010000002.1"/>
</dbReference>
<evidence type="ECO:0000256" key="1">
    <source>
        <dbReference type="SAM" id="Coils"/>
    </source>
</evidence>
<organism evidence="3 4">
    <name type="scientific">Rhizobium rosettiformans</name>
    <dbReference type="NCBI Taxonomy" id="1368430"/>
    <lineage>
        <taxon>Bacteria</taxon>
        <taxon>Pseudomonadati</taxon>
        <taxon>Pseudomonadota</taxon>
        <taxon>Alphaproteobacteria</taxon>
        <taxon>Hyphomicrobiales</taxon>
        <taxon>Rhizobiaceae</taxon>
        <taxon>Rhizobium/Agrobacterium group</taxon>
        <taxon>Rhizobium</taxon>
    </lineage>
</organism>